<evidence type="ECO:0000313" key="3">
    <source>
        <dbReference type="EMBL" id="RLN42829.1"/>
    </source>
</evidence>
<feature type="transmembrane region" description="Helical" evidence="2">
    <location>
        <begin position="12"/>
        <end position="30"/>
    </location>
</feature>
<reference evidence="4" key="1">
    <citation type="journal article" date="2019" name="Nat. Commun.">
        <title>The genome of broomcorn millet.</title>
        <authorList>
            <person name="Zou C."/>
            <person name="Miki D."/>
            <person name="Li D."/>
            <person name="Tang Q."/>
            <person name="Xiao L."/>
            <person name="Rajput S."/>
            <person name="Deng P."/>
            <person name="Jia W."/>
            <person name="Huang R."/>
            <person name="Zhang M."/>
            <person name="Sun Y."/>
            <person name="Hu J."/>
            <person name="Fu X."/>
            <person name="Schnable P.S."/>
            <person name="Li F."/>
            <person name="Zhang H."/>
            <person name="Feng B."/>
            <person name="Zhu X."/>
            <person name="Liu R."/>
            <person name="Schnable J.C."/>
            <person name="Zhu J.-K."/>
            <person name="Zhang H."/>
        </authorList>
    </citation>
    <scope>NUCLEOTIDE SEQUENCE [LARGE SCALE GENOMIC DNA]</scope>
</reference>
<comment type="caution">
    <text evidence="3">The sequence shown here is derived from an EMBL/GenBank/DDBJ whole genome shotgun (WGS) entry which is preliminary data.</text>
</comment>
<keyword evidence="2" id="KW-0812">Transmembrane</keyword>
<dbReference type="AlphaFoldDB" id="A0A3L6TRG8"/>
<accession>A0A3L6TRG8</accession>
<sequence length="80" mass="8366">MGTQRQQQQQQLCVVFLVVALLVVSTMNAVHVDAGRTLAQVSYGALNPGGTPSGRRGQPYSGRGRTKIYAGNKSPPGAAP</sequence>
<keyword evidence="4" id="KW-1185">Reference proteome</keyword>
<dbReference type="OrthoDB" id="664245at2759"/>
<keyword evidence="2" id="KW-1133">Transmembrane helix</keyword>
<dbReference type="Proteomes" id="UP000275267">
    <property type="component" value="Unassembled WGS sequence"/>
</dbReference>
<keyword evidence="2" id="KW-0472">Membrane</keyword>
<proteinExistence type="predicted"/>
<dbReference type="EMBL" id="PQIB02000001">
    <property type="protein sequence ID" value="RLN42829.1"/>
    <property type="molecule type" value="Genomic_DNA"/>
</dbReference>
<feature type="region of interest" description="Disordered" evidence="1">
    <location>
        <begin position="43"/>
        <end position="80"/>
    </location>
</feature>
<evidence type="ECO:0000313" key="4">
    <source>
        <dbReference type="Proteomes" id="UP000275267"/>
    </source>
</evidence>
<gene>
    <name evidence="3" type="ORF">C2845_PM01G46900</name>
</gene>
<name>A0A3L6TRG8_PANMI</name>
<evidence type="ECO:0000256" key="1">
    <source>
        <dbReference type="SAM" id="MobiDB-lite"/>
    </source>
</evidence>
<organism evidence="3 4">
    <name type="scientific">Panicum miliaceum</name>
    <name type="common">Proso millet</name>
    <name type="synonym">Broomcorn millet</name>
    <dbReference type="NCBI Taxonomy" id="4540"/>
    <lineage>
        <taxon>Eukaryota</taxon>
        <taxon>Viridiplantae</taxon>
        <taxon>Streptophyta</taxon>
        <taxon>Embryophyta</taxon>
        <taxon>Tracheophyta</taxon>
        <taxon>Spermatophyta</taxon>
        <taxon>Magnoliopsida</taxon>
        <taxon>Liliopsida</taxon>
        <taxon>Poales</taxon>
        <taxon>Poaceae</taxon>
        <taxon>PACMAD clade</taxon>
        <taxon>Panicoideae</taxon>
        <taxon>Panicodae</taxon>
        <taxon>Paniceae</taxon>
        <taxon>Panicinae</taxon>
        <taxon>Panicum</taxon>
        <taxon>Panicum sect. Panicum</taxon>
    </lineage>
</organism>
<evidence type="ECO:0000256" key="2">
    <source>
        <dbReference type="SAM" id="Phobius"/>
    </source>
</evidence>
<protein>
    <submittedName>
        <fullName evidence="3">Protein WIR1A-like</fullName>
    </submittedName>
</protein>